<name>A0A8T2KL49_ASTMX</name>
<evidence type="ECO:0000256" key="1">
    <source>
        <dbReference type="SAM" id="Phobius"/>
    </source>
</evidence>
<keyword evidence="1" id="KW-0812">Transmembrane</keyword>
<evidence type="ECO:0000313" key="3">
    <source>
        <dbReference type="EMBL" id="KAG9280698.1"/>
    </source>
</evidence>
<comment type="caution">
    <text evidence="2">The sequence shown here is derived from an EMBL/GenBank/DDBJ whole genome shotgun (WGS) entry which is preliminary data.</text>
</comment>
<organism evidence="2 4">
    <name type="scientific">Astyanax mexicanus</name>
    <name type="common">Blind cave fish</name>
    <name type="synonym">Astyanax fasciatus mexicanus</name>
    <dbReference type="NCBI Taxonomy" id="7994"/>
    <lineage>
        <taxon>Eukaryota</taxon>
        <taxon>Metazoa</taxon>
        <taxon>Chordata</taxon>
        <taxon>Craniata</taxon>
        <taxon>Vertebrata</taxon>
        <taxon>Euteleostomi</taxon>
        <taxon>Actinopterygii</taxon>
        <taxon>Neopterygii</taxon>
        <taxon>Teleostei</taxon>
        <taxon>Ostariophysi</taxon>
        <taxon>Characiformes</taxon>
        <taxon>Characoidei</taxon>
        <taxon>Acestrorhamphidae</taxon>
        <taxon>Acestrorhamphinae</taxon>
        <taxon>Astyanax</taxon>
    </lineage>
</organism>
<keyword evidence="1" id="KW-0472">Membrane</keyword>
<sequence length="95" mass="10818">MGHFVLQDSQPQTRRIILPQTPPPAVPSIYPVSLLVLGSVLFLALVLLVVLFYQNRVLRRVISKRRKTSAEPVYEEIDTRLIPKRITVSTETSFC</sequence>
<evidence type="ECO:0000313" key="2">
    <source>
        <dbReference type="EMBL" id="KAG9259437.1"/>
    </source>
</evidence>
<protein>
    <submittedName>
        <fullName evidence="2">Antigen WC1.1-like</fullName>
    </submittedName>
</protein>
<dbReference type="EMBL" id="JAICCE010000002">
    <property type="protein sequence ID" value="KAG9280698.1"/>
    <property type="molecule type" value="Genomic_DNA"/>
</dbReference>
<feature type="transmembrane region" description="Helical" evidence="1">
    <location>
        <begin position="29"/>
        <end position="53"/>
    </location>
</feature>
<gene>
    <name evidence="2" type="ORF">AMEX_G28019</name>
    <name evidence="3" type="ORF">AMEX_G3438</name>
</gene>
<proteinExistence type="predicted"/>
<dbReference type="AlphaFoldDB" id="A0A8T2KL49"/>
<dbReference type="EMBL" id="JAICCE010000029">
    <property type="protein sequence ID" value="KAG9259437.1"/>
    <property type="molecule type" value="Genomic_DNA"/>
</dbReference>
<keyword evidence="1" id="KW-1133">Transmembrane helix</keyword>
<dbReference type="Proteomes" id="UP000752171">
    <property type="component" value="Unassembled WGS sequence"/>
</dbReference>
<accession>A0A8T2KL49</accession>
<reference evidence="2 4" key="1">
    <citation type="submission" date="2021-07" db="EMBL/GenBank/DDBJ databases">
        <authorList>
            <person name="Imarazene B."/>
            <person name="Zahm M."/>
            <person name="Klopp C."/>
            <person name="Cabau C."/>
            <person name="Beille S."/>
            <person name="Jouanno E."/>
            <person name="Castinel A."/>
            <person name="Lluch J."/>
            <person name="Gil L."/>
            <person name="Kuchtly C."/>
            <person name="Lopez Roques C."/>
            <person name="Donnadieu C."/>
            <person name="Parrinello H."/>
            <person name="Journot L."/>
            <person name="Du K."/>
            <person name="Schartl M."/>
            <person name="Retaux S."/>
            <person name="Guiguen Y."/>
        </authorList>
    </citation>
    <scope>NUCLEOTIDE SEQUENCE [LARGE SCALE GENOMIC DNA]</scope>
    <source>
        <strain evidence="2">Pach_M1</strain>
        <tissue evidence="2">Testis</tissue>
    </source>
</reference>
<evidence type="ECO:0000313" key="4">
    <source>
        <dbReference type="Proteomes" id="UP000752171"/>
    </source>
</evidence>